<keyword evidence="1" id="KW-1133">Transmembrane helix</keyword>
<reference evidence="3" key="1">
    <citation type="submission" date="2015-07" db="EMBL/GenBank/DDBJ databases">
        <title>Genome sequencing of Sunxiuqinia dokdonensis strain SK.</title>
        <authorList>
            <person name="Ahn S."/>
            <person name="Kim B.-C."/>
        </authorList>
    </citation>
    <scope>NUCLEOTIDE SEQUENCE [LARGE SCALE GENOMIC DNA]</scope>
    <source>
        <strain evidence="3">SK</strain>
    </source>
</reference>
<keyword evidence="1" id="KW-0812">Transmembrane</keyword>
<dbReference type="Proteomes" id="UP000036958">
    <property type="component" value="Unassembled WGS sequence"/>
</dbReference>
<keyword evidence="1" id="KW-0472">Membrane</keyword>
<proteinExistence type="predicted"/>
<sequence length="39" mass="4779">MNERILQKIMVSLLKKSDNFLLLFIFYTFATLFSKQWHI</sequence>
<evidence type="ECO:0000313" key="2">
    <source>
        <dbReference type="EMBL" id="KOH44134.1"/>
    </source>
</evidence>
<evidence type="ECO:0000256" key="1">
    <source>
        <dbReference type="SAM" id="Phobius"/>
    </source>
</evidence>
<evidence type="ECO:0000313" key="3">
    <source>
        <dbReference type="Proteomes" id="UP000036958"/>
    </source>
</evidence>
<keyword evidence="3" id="KW-1185">Reference proteome</keyword>
<dbReference type="EMBL" id="LGIA01000171">
    <property type="protein sequence ID" value="KOH44134.1"/>
    <property type="molecule type" value="Genomic_DNA"/>
</dbReference>
<organism evidence="2 3">
    <name type="scientific">Sunxiuqinia dokdonensis</name>
    <dbReference type="NCBI Taxonomy" id="1409788"/>
    <lineage>
        <taxon>Bacteria</taxon>
        <taxon>Pseudomonadati</taxon>
        <taxon>Bacteroidota</taxon>
        <taxon>Bacteroidia</taxon>
        <taxon>Marinilabiliales</taxon>
        <taxon>Prolixibacteraceae</taxon>
        <taxon>Sunxiuqinia</taxon>
    </lineage>
</organism>
<comment type="caution">
    <text evidence="2">The sequence shown here is derived from an EMBL/GenBank/DDBJ whole genome shotgun (WGS) entry which is preliminary data.</text>
</comment>
<accession>A0A0L8V6T2</accession>
<feature type="transmembrane region" description="Helical" evidence="1">
    <location>
        <begin position="20"/>
        <end position="37"/>
    </location>
</feature>
<protein>
    <submittedName>
        <fullName evidence="2">Uncharacterized protein</fullName>
    </submittedName>
</protein>
<name>A0A0L8V6T2_9BACT</name>
<dbReference type="AlphaFoldDB" id="A0A0L8V6T2"/>
<gene>
    <name evidence="2" type="ORF">NC99_31270</name>
</gene>